<accession>A0A2D2DFM6</accession>
<evidence type="ECO:0000313" key="3">
    <source>
        <dbReference type="Proteomes" id="UP000229897"/>
    </source>
</evidence>
<dbReference type="Proteomes" id="UP000229897">
    <property type="component" value="Chromosome"/>
</dbReference>
<dbReference type="KEGG" id="mass:CR152_04240"/>
<keyword evidence="1" id="KW-0812">Transmembrane</keyword>
<dbReference type="EMBL" id="CP024608">
    <property type="protein sequence ID" value="ATQ73808.1"/>
    <property type="molecule type" value="Genomic_DNA"/>
</dbReference>
<dbReference type="OrthoDB" id="9791851at2"/>
<organism evidence="2 3">
    <name type="scientific">Massilia violaceinigra</name>
    <dbReference type="NCBI Taxonomy" id="2045208"/>
    <lineage>
        <taxon>Bacteria</taxon>
        <taxon>Pseudomonadati</taxon>
        <taxon>Pseudomonadota</taxon>
        <taxon>Betaproteobacteria</taxon>
        <taxon>Burkholderiales</taxon>
        <taxon>Oxalobacteraceae</taxon>
        <taxon>Telluria group</taxon>
        <taxon>Massilia</taxon>
    </lineage>
</organism>
<evidence type="ECO:0000313" key="2">
    <source>
        <dbReference type="EMBL" id="ATQ73808.1"/>
    </source>
</evidence>
<evidence type="ECO:0000256" key="1">
    <source>
        <dbReference type="SAM" id="Phobius"/>
    </source>
</evidence>
<keyword evidence="3" id="KW-1185">Reference proteome</keyword>
<feature type="transmembrane region" description="Helical" evidence="1">
    <location>
        <begin position="438"/>
        <end position="457"/>
    </location>
</feature>
<feature type="transmembrane region" description="Helical" evidence="1">
    <location>
        <begin position="386"/>
        <end position="408"/>
    </location>
</feature>
<keyword evidence="1" id="KW-0472">Membrane</keyword>
<dbReference type="PANTHER" id="PTHR30092:SF0">
    <property type="entry name" value="INNER MEMBRANE PROTEIN CRED"/>
    <property type="match status" value="1"/>
</dbReference>
<reference evidence="2" key="1">
    <citation type="submission" date="2017-10" db="EMBL/GenBank/DDBJ databases">
        <title>Massilia psychrophilum sp. nov., a novel purple-pigmented bacterium isolated from Tianshan glacier, Xinjiang Municipality, China.</title>
        <authorList>
            <person name="Wang H."/>
        </authorList>
    </citation>
    <scope>NUCLEOTIDE SEQUENCE [LARGE SCALE GENOMIC DNA]</scope>
    <source>
        <strain evidence="2">B2</strain>
    </source>
</reference>
<name>A0A2D2DFM6_9BURK</name>
<dbReference type="PANTHER" id="PTHR30092">
    <property type="entry name" value="INNER MEMBRANE PROTEIN CRED"/>
    <property type="match status" value="1"/>
</dbReference>
<dbReference type="InterPro" id="IPR010364">
    <property type="entry name" value="Uncharacterised_IM_CreD"/>
</dbReference>
<sequence>MQKTLLYKILAILALTLVICLLLAMIQGTIHDRSEFRAEAVASIAADSVREQSIIGPVMVIPYTDEFDVTVPATTDAASKTETVRRSVSRVHLVFPNQLTVDGRFDTDYRYRGIHRVLYYSGQHALSGDFDLPLKSSLPRTNSLSRITVGQASIAVGIEDVRGIRNIPTITWGKQPIEFQQGTGSIALGSGLHADLPPMDMEQSGRVNFAFNLALDGIERQHFSPVARNNQITLASKWPHPQFGGRFLPSTKDRSISDNGFKASWSISSLSTATQQQLRALQEGSAPAANATPAERIAAAVAVGGGTDPRADRFSVAFIEPVNVYSLAGRATKYGLLFVALTFAAFFVFEILKRLPIHPIQYLLVGLALVLFFLLLVGLSEHIPFIMAYLIASAACILLLGFYLSFVLRNRLRGLGFGVALTVLYGALYGLLSSENNALVLGSILLFAVLGAIMVATRKVDWYQIGKTGTAPDELGS</sequence>
<proteinExistence type="predicted"/>
<feature type="transmembrane region" description="Helical" evidence="1">
    <location>
        <begin position="359"/>
        <end position="380"/>
    </location>
</feature>
<feature type="transmembrane region" description="Helical" evidence="1">
    <location>
        <begin position="415"/>
        <end position="432"/>
    </location>
</feature>
<dbReference type="RefSeq" id="WP_099873824.1">
    <property type="nucleotide sequence ID" value="NZ_CP024608.1"/>
</dbReference>
<dbReference type="GO" id="GO:0005886">
    <property type="term" value="C:plasma membrane"/>
    <property type="evidence" value="ECO:0007669"/>
    <property type="project" value="TreeGrafter"/>
</dbReference>
<keyword evidence="1" id="KW-1133">Transmembrane helix</keyword>
<protein>
    <submittedName>
        <fullName evidence="2">Cell envelope integrity protein CreD</fullName>
    </submittedName>
</protein>
<gene>
    <name evidence="2" type="ORF">CR152_04240</name>
</gene>
<dbReference type="AlphaFoldDB" id="A0A2D2DFM6"/>
<dbReference type="Pfam" id="PF06123">
    <property type="entry name" value="CreD"/>
    <property type="match status" value="1"/>
</dbReference>
<dbReference type="NCBIfam" id="NF008712">
    <property type="entry name" value="PRK11715.1-1"/>
    <property type="match status" value="1"/>
</dbReference>
<dbReference type="PIRSF" id="PIRSF004548">
    <property type="entry name" value="CreD"/>
    <property type="match status" value="1"/>
</dbReference>
<feature type="transmembrane region" description="Helical" evidence="1">
    <location>
        <begin position="334"/>
        <end position="352"/>
    </location>
</feature>